<name>A0A4S4LP72_9AGAM</name>
<dbReference type="OrthoDB" id="2831558at2759"/>
<evidence type="ECO:0000256" key="1">
    <source>
        <dbReference type="ARBA" id="ARBA00004173"/>
    </source>
</evidence>
<evidence type="ECO:0000313" key="8">
    <source>
        <dbReference type="Proteomes" id="UP000310158"/>
    </source>
</evidence>
<dbReference type="EMBL" id="SGPL01000304">
    <property type="protein sequence ID" value="THH14076.1"/>
    <property type="molecule type" value="Genomic_DNA"/>
</dbReference>
<organism evidence="7 8">
    <name type="scientific">Bondarzewia mesenterica</name>
    <dbReference type="NCBI Taxonomy" id="1095465"/>
    <lineage>
        <taxon>Eukaryota</taxon>
        <taxon>Fungi</taxon>
        <taxon>Dikarya</taxon>
        <taxon>Basidiomycota</taxon>
        <taxon>Agaricomycotina</taxon>
        <taxon>Agaricomycetes</taxon>
        <taxon>Russulales</taxon>
        <taxon>Bondarzewiaceae</taxon>
        <taxon>Bondarzewia</taxon>
    </lineage>
</organism>
<dbReference type="GO" id="GO:0005739">
    <property type="term" value="C:mitochondrion"/>
    <property type="evidence" value="ECO:0007669"/>
    <property type="project" value="UniProtKB-SubCell"/>
</dbReference>
<comment type="caution">
    <text evidence="7">The sequence shown here is derived from an EMBL/GenBank/DDBJ whole genome shotgun (WGS) entry which is preliminary data.</text>
</comment>
<dbReference type="InterPro" id="IPR011009">
    <property type="entry name" value="Kinase-like_dom_sf"/>
</dbReference>
<evidence type="ECO:0000256" key="3">
    <source>
        <dbReference type="ARBA" id="ARBA00016197"/>
    </source>
</evidence>
<evidence type="ECO:0000256" key="5">
    <source>
        <dbReference type="ARBA" id="ARBA00023128"/>
    </source>
</evidence>
<evidence type="ECO:0000256" key="4">
    <source>
        <dbReference type="ARBA" id="ARBA00022946"/>
    </source>
</evidence>
<reference evidence="7 8" key="1">
    <citation type="submission" date="2019-02" db="EMBL/GenBank/DDBJ databases">
        <title>Genome sequencing of the rare red list fungi Bondarzewia mesenterica.</title>
        <authorList>
            <person name="Buettner E."/>
            <person name="Kellner H."/>
        </authorList>
    </citation>
    <scope>NUCLEOTIDE SEQUENCE [LARGE SCALE GENOMIC DNA]</scope>
    <source>
        <strain evidence="7 8">DSM 108281</strain>
    </source>
</reference>
<dbReference type="InterPro" id="IPR051035">
    <property type="entry name" value="Mito_inheritance_9"/>
</dbReference>
<evidence type="ECO:0000313" key="7">
    <source>
        <dbReference type="EMBL" id="THH14076.1"/>
    </source>
</evidence>
<comment type="similarity">
    <text evidence="2">Belongs to the AIM9 family.</text>
</comment>
<accession>A0A4S4LP72</accession>
<dbReference type="Proteomes" id="UP000310158">
    <property type="component" value="Unassembled WGS sequence"/>
</dbReference>
<keyword evidence="4" id="KW-0809">Transit peptide</keyword>
<dbReference type="PANTHER" id="PTHR36091:SF1">
    <property type="entry name" value="ALTERED INHERITANCE OF MITOCHONDRIA PROTEIN 9, MITOCHONDRIAL"/>
    <property type="match status" value="1"/>
</dbReference>
<dbReference type="AlphaFoldDB" id="A0A4S4LP72"/>
<evidence type="ECO:0000256" key="6">
    <source>
        <dbReference type="ARBA" id="ARBA00031849"/>
    </source>
</evidence>
<proteinExistence type="inferred from homology"/>
<keyword evidence="8" id="KW-1185">Reference proteome</keyword>
<dbReference type="PANTHER" id="PTHR36091">
    <property type="entry name" value="ALTERED INHERITANCE OF MITOCHONDRIA PROTEIN 9, MITOCHONDRIAL"/>
    <property type="match status" value="1"/>
</dbReference>
<keyword evidence="5" id="KW-0496">Mitochondrion</keyword>
<evidence type="ECO:0000256" key="2">
    <source>
        <dbReference type="ARBA" id="ARBA00005543"/>
    </source>
</evidence>
<comment type="subcellular location">
    <subcellularLocation>
        <location evidence="1">Mitochondrion</location>
    </subcellularLocation>
</comment>
<gene>
    <name evidence="7" type="ORF">EW146_g6202</name>
</gene>
<protein>
    <recommendedName>
        <fullName evidence="3">Altered inheritance of mitochondria protein 9, mitochondrial</fullName>
    </recommendedName>
    <alternativeName>
        <fullName evidence="6">Found in mitochondrial proteome protein 29</fullName>
    </alternativeName>
</protein>
<dbReference type="SUPFAM" id="SSF56112">
    <property type="entry name" value="Protein kinase-like (PK-like)"/>
    <property type="match status" value="1"/>
</dbReference>
<sequence length="692" mass="78469">MQRTFRTAQRFLGPSSTTTVSFTSAQQAEFFKYSSGRWLYNEEEQNASRYVRFDVDEIQRVACTAVGAQRCVQFKKLVEGAYNKVFALDFDNGAEAIARIPCPLAGPPFITTASEVATLEFVRDVLGIRAPRVYAWSARASTNPVGAEYIIMEKIQGVESRRRWTHLAKGPEVFPLLYGVFDIETRFERAPFSQMGSLYFKDDISPELQDRPLFCADDLPDDELPDDPELLGKLNAAKEKYRIGPIADRQWWRAGRAELPGNHGPWPDMHSFLLAAVNLERAWLHRHASRNVSPRGRCFPFHDISTHLKVLDMCPAEIRGLVDWQNSSIAPYCMQAEFPEAFIYEGGLIDIPQGRVTPKLPSHVSMLSPEEQEVYRVHLKLAMRQKAYEQKVVEENLGRAITFLLPFSAQVGFSPSQVVRSWSNSVVPLRDSLVDVREEWKAVGSENVQCPISFTDEELRAHEREVQQCLRYEQSITSLDEDLGCESDGWIAEEDYSKAAKTPKERKENWDGEANGDCSRFYHRDLIYLNRARHDVSPTVTILGCTPWSALNPDDLDILSWSSTDFRHTSSLNPPTYTSLHRADLAWLNSTVSSMANEEEPDREITVLTHHAPTLDGTGYPKYNEQPTHSESAFATELTGEKCWTSGRVEMWAFGHTRWSCDFETDGVRGYSNQRGYGHGKDDHDAGKAVEL</sequence>